<sequence length="226" mass="24008">MDTVSSAGGTVTSKPLRTMAPSFRSCLRSSSSSPSPLEPPLPPVVTNVTATTTTTTSGRSGGAGRLSKVEPPRLPEYTSFKGDYTRSLPREARQMAVFERRGGQRSTTLTRPPTKVSSEEAVQGSARPSWAMVVAEAARGEADAAENPKTPGTRPRQWFGRPAGSALVMRVSCRGCPVGPVVLLPTCTAWRSAAGRERRLPPHARNSTTQAAAIFLSSPSNPMIFK</sequence>
<dbReference type="Proteomes" id="UP000324222">
    <property type="component" value="Unassembled WGS sequence"/>
</dbReference>
<feature type="compositionally biased region" description="Polar residues" evidence="1">
    <location>
        <begin position="1"/>
        <end position="15"/>
    </location>
</feature>
<feature type="compositionally biased region" description="Low complexity" evidence="1">
    <location>
        <begin position="20"/>
        <end position="35"/>
    </location>
</feature>
<feature type="region of interest" description="Disordered" evidence="1">
    <location>
        <begin position="1"/>
        <end position="84"/>
    </location>
</feature>
<feature type="compositionally biased region" description="Low complexity" evidence="1">
    <location>
        <begin position="44"/>
        <end position="58"/>
    </location>
</feature>
<dbReference type="OrthoDB" id="5917530at2759"/>
<dbReference type="AlphaFoldDB" id="A0A5B7CF93"/>
<accession>A0A5B7CF93</accession>
<comment type="caution">
    <text evidence="2">The sequence shown here is derived from an EMBL/GenBank/DDBJ whole genome shotgun (WGS) entry which is preliminary data.</text>
</comment>
<protein>
    <submittedName>
        <fullName evidence="2">Uncharacterized protein</fullName>
    </submittedName>
</protein>
<dbReference type="EMBL" id="VSRR010000011">
    <property type="protein sequence ID" value="MPC07910.1"/>
    <property type="molecule type" value="Genomic_DNA"/>
</dbReference>
<feature type="region of interest" description="Disordered" evidence="1">
    <location>
        <begin position="100"/>
        <end position="128"/>
    </location>
</feature>
<keyword evidence="3" id="KW-1185">Reference proteome</keyword>
<feature type="region of interest" description="Disordered" evidence="1">
    <location>
        <begin position="140"/>
        <end position="159"/>
    </location>
</feature>
<organism evidence="2 3">
    <name type="scientific">Portunus trituberculatus</name>
    <name type="common">Swimming crab</name>
    <name type="synonym">Neptunus trituberculatus</name>
    <dbReference type="NCBI Taxonomy" id="210409"/>
    <lineage>
        <taxon>Eukaryota</taxon>
        <taxon>Metazoa</taxon>
        <taxon>Ecdysozoa</taxon>
        <taxon>Arthropoda</taxon>
        <taxon>Crustacea</taxon>
        <taxon>Multicrustacea</taxon>
        <taxon>Malacostraca</taxon>
        <taxon>Eumalacostraca</taxon>
        <taxon>Eucarida</taxon>
        <taxon>Decapoda</taxon>
        <taxon>Pleocyemata</taxon>
        <taxon>Brachyura</taxon>
        <taxon>Eubrachyura</taxon>
        <taxon>Portunoidea</taxon>
        <taxon>Portunidae</taxon>
        <taxon>Portuninae</taxon>
        <taxon>Portunus</taxon>
    </lineage>
</organism>
<evidence type="ECO:0000256" key="1">
    <source>
        <dbReference type="SAM" id="MobiDB-lite"/>
    </source>
</evidence>
<proteinExistence type="predicted"/>
<gene>
    <name evidence="2" type="ORF">E2C01_000477</name>
</gene>
<evidence type="ECO:0000313" key="3">
    <source>
        <dbReference type="Proteomes" id="UP000324222"/>
    </source>
</evidence>
<reference evidence="2 3" key="1">
    <citation type="submission" date="2019-05" db="EMBL/GenBank/DDBJ databases">
        <title>Another draft genome of Portunus trituberculatus and its Hox gene families provides insights of decapod evolution.</title>
        <authorList>
            <person name="Jeong J.-H."/>
            <person name="Song I."/>
            <person name="Kim S."/>
            <person name="Choi T."/>
            <person name="Kim D."/>
            <person name="Ryu S."/>
            <person name="Kim W."/>
        </authorList>
    </citation>
    <scope>NUCLEOTIDE SEQUENCE [LARGE SCALE GENOMIC DNA]</scope>
    <source>
        <tissue evidence="2">Muscle</tissue>
    </source>
</reference>
<evidence type="ECO:0000313" key="2">
    <source>
        <dbReference type="EMBL" id="MPC07910.1"/>
    </source>
</evidence>
<name>A0A5B7CF93_PORTR</name>